<feature type="transmembrane region" description="Helical" evidence="2">
    <location>
        <begin position="1354"/>
        <end position="1372"/>
    </location>
</feature>
<feature type="transmembrane region" description="Helical" evidence="2">
    <location>
        <begin position="631"/>
        <end position="648"/>
    </location>
</feature>
<feature type="transmembrane region" description="Helical" evidence="2">
    <location>
        <begin position="516"/>
        <end position="537"/>
    </location>
</feature>
<feature type="transmembrane region" description="Helical" evidence="2">
    <location>
        <begin position="908"/>
        <end position="927"/>
    </location>
</feature>
<feature type="transmembrane region" description="Helical" evidence="2">
    <location>
        <begin position="338"/>
        <end position="358"/>
    </location>
</feature>
<feature type="transmembrane region" description="Helical" evidence="2">
    <location>
        <begin position="1035"/>
        <end position="1051"/>
    </location>
</feature>
<feature type="transmembrane region" description="Helical" evidence="2">
    <location>
        <begin position="388"/>
        <end position="406"/>
    </location>
</feature>
<feature type="transmembrane region" description="Helical" evidence="2">
    <location>
        <begin position="278"/>
        <end position="298"/>
    </location>
</feature>
<feature type="transmembrane region" description="Helical" evidence="2">
    <location>
        <begin position="933"/>
        <end position="952"/>
    </location>
</feature>
<evidence type="ECO:0000256" key="2">
    <source>
        <dbReference type="SAM" id="Phobius"/>
    </source>
</evidence>
<feature type="transmembrane region" description="Helical" evidence="2">
    <location>
        <begin position="1082"/>
        <end position="1101"/>
    </location>
</feature>
<feature type="transmembrane region" description="Helical" evidence="2">
    <location>
        <begin position="1465"/>
        <end position="1485"/>
    </location>
</feature>
<feature type="transmembrane region" description="Helical" evidence="2">
    <location>
        <begin position="1108"/>
        <end position="1129"/>
    </location>
</feature>
<feature type="transmembrane region" description="Helical" evidence="2">
    <location>
        <begin position="1196"/>
        <end position="1216"/>
    </location>
</feature>
<feature type="transmembrane region" description="Helical" evidence="2">
    <location>
        <begin position="982"/>
        <end position="999"/>
    </location>
</feature>
<feature type="transmembrane region" description="Helical" evidence="2">
    <location>
        <begin position="438"/>
        <end position="455"/>
    </location>
</feature>
<feature type="transmembrane region" description="Helical" evidence="2">
    <location>
        <begin position="492"/>
        <end position="510"/>
    </location>
</feature>
<feature type="transmembrane region" description="Helical" evidence="2">
    <location>
        <begin position="579"/>
        <end position="599"/>
    </location>
</feature>
<feature type="transmembrane region" description="Helical" evidence="2">
    <location>
        <begin position="364"/>
        <end position="381"/>
    </location>
</feature>
<feature type="transmembrane region" description="Helical" evidence="2">
    <location>
        <begin position="957"/>
        <end position="976"/>
    </location>
</feature>
<evidence type="ECO:0008006" key="5">
    <source>
        <dbReference type="Google" id="ProtNLM"/>
    </source>
</evidence>
<proteinExistence type="predicted"/>
<dbReference type="EMBL" id="JBHSTI010000008">
    <property type="protein sequence ID" value="MFC6238072.1"/>
    <property type="molecule type" value="Genomic_DNA"/>
</dbReference>
<feature type="compositionally biased region" description="Low complexity" evidence="1">
    <location>
        <begin position="105"/>
        <end position="125"/>
    </location>
</feature>
<feature type="transmembrane region" description="Helical" evidence="2">
    <location>
        <begin position="549"/>
        <end position="573"/>
    </location>
</feature>
<keyword evidence="4" id="KW-1185">Reference proteome</keyword>
<feature type="transmembrane region" description="Helical" evidence="2">
    <location>
        <begin position="836"/>
        <end position="860"/>
    </location>
</feature>
<reference evidence="4" key="1">
    <citation type="journal article" date="2019" name="Int. J. Syst. Evol. Microbiol.">
        <title>The Global Catalogue of Microorganisms (GCM) 10K type strain sequencing project: providing services to taxonomists for standard genome sequencing and annotation.</title>
        <authorList>
            <consortium name="The Broad Institute Genomics Platform"/>
            <consortium name="The Broad Institute Genome Sequencing Center for Infectious Disease"/>
            <person name="Wu L."/>
            <person name="Ma J."/>
        </authorList>
    </citation>
    <scope>NUCLEOTIDE SEQUENCE [LARGE SCALE GENOMIC DNA]</scope>
    <source>
        <strain evidence="4">CGMCC 4.7317</strain>
    </source>
</reference>
<keyword evidence="2" id="KW-0472">Membrane</keyword>
<feature type="transmembrane region" description="Helical" evidence="2">
    <location>
        <begin position="809"/>
        <end position="829"/>
    </location>
</feature>
<accession>A0ABW1T2J7</accession>
<feature type="transmembrane region" description="Helical" evidence="2">
    <location>
        <begin position="412"/>
        <end position="431"/>
    </location>
</feature>
<feature type="transmembrane region" description="Helical" evidence="2">
    <location>
        <begin position="1328"/>
        <end position="1348"/>
    </location>
</feature>
<feature type="transmembrane region" description="Helical" evidence="2">
    <location>
        <begin position="246"/>
        <end position="266"/>
    </location>
</feature>
<feature type="transmembrane region" description="Helical" evidence="2">
    <location>
        <begin position="1141"/>
        <end position="1158"/>
    </location>
</feature>
<feature type="region of interest" description="Disordered" evidence="1">
    <location>
        <begin position="97"/>
        <end position="139"/>
    </location>
</feature>
<evidence type="ECO:0000313" key="3">
    <source>
        <dbReference type="EMBL" id="MFC6238072.1"/>
    </source>
</evidence>
<feature type="transmembrane region" description="Helical" evidence="2">
    <location>
        <begin position="159"/>
        <end position="179"/>
    </location>
</feature>
<protein>
    <recommendedName>
        <fullName evidence="5">DUF2157 domain-containing protein</fullName>
    </recommendedName>
</protein>
<feature type="transmembrane region" description="Helical" evidence="2">
    <location>
        <begin position="780"/>
        <end position="803"/>
    </location>
</feature>
<feature type="transmembrane region" description="Helical" evidence="2">
    <location>
        <begin position="1228"/>
        <end position="1245"/>
    </location>
</feature>
<feature type="transmembrane region" description="Helical" evidence="2">
    <location>
        <begin position="1409"/>
        <end position="1429"/>
    </location>
</feature>
<feature type="transmembrane region" description="Helical" evidence="2">
    <location>
        <begin position="1436"/>
        <end position="1459"/>
    </location>
</feature>
<feature type="transmembrane region" description="Helical" evidence="2">
    <location>
        <begin position="1251"/>
        <end position="1269"/>
    </location>
</feature>
<gene>
    <name evidence="3" type="ORF">ACFQGU_09290</name>
</gene>
<feature type="transmembrane region" description="Helical" evidence="2">
    <location>
        <begin position="1276"/>
        <end position="1297"/>
    </location>
</feature>
<feature type="transmembrane region" description="Helical" evidence="2">
    <location>
        <begin position="1056"/>
        <end position="1076"/>
    </location>
</feature>
<feature type="transmembrane region" description="Helical" evidence="2">
    <location>
        <begin position="304"/>
        <end position="326"/>
    </location>
</feature>
<organism evidence="3 4">
    <name type="scientific">Longivirga aurantiaca</name>
    <dbReference type="NCBI Taxonomy" id="1837743"/>
    <lineage>
        <taxon>Bacteria</taxon>
        <taxon>Bacillati</taxon>
        <taxon>Actinomycetota</taxon>
        <taxon>Actinomycetes</taxon>
        <taxon>Sporichthyales</taxon>
        <taxon>Sporichthyaceae</taxon>
        <taxon>Longivirga</taxon>
    </lineage>
</organism>
<feature type="transmembrane region" description="Helical" evidence="2">
    <location>
        <begin position="1303"/>
        <end position="1321"/>
    </location>
</feature>
<feature type="transmembrane region" description="Helical" evidence="2">
    <location>
        <begin position="185"/>
        <end position="205"/>
    </location>
</feature>
<feature type="transmembrane region" description="Helical" evidence="2">
    <location>
        <begin position="752"/>
        <end position="768"/>
    </location>
</feature>
<feature type="transmembrane region" description="Helical" evidence="2">
    <location>
        <begin position="682"/>
        <end position="701"/>
    </location>
</feature>
<sequence length="1507" mass="154422">MSDGETTRLDPEPLAPRQIRTDDHEHIVFVREVFLPLARARGRVGREVLDELGEYAWYLESAVGRADAVSPARAAAAQVRVGATTVRSGTSYTVAPAVAPPGTMPAPRTTAPPTRTAAPVAREVPAPAPAQEERGPSRSSLRWARFTDSVGSDLATHGLAYLGVLLLFIGVFGLVAFAFGDVAPTMRPVAEIGIALAPFVAAWMLLRRGADIAGRALETAGGLLLPVMLVTSFLDGVPVPPDLVGVPLAITLTLVTAAVSGAYALWSLRHRTSALRYLVAPVAWLSVGLAVMGVGREIPSGSGVAVVTAAQVAAISVAMAASLLWARLAPAAVLSAPTLTSGAVGSCVVALLALMTWISGGWPPVAIAVTGVAGLAVLELLDGRVPHAVVRIAQPLWWALAATALLPALGPTATGLATAAALGCAGFLVLVELSGRDRASLPFLLAGLGLGGTFLVTLNEPWFACAAAAVLAVWSGVRRLHGFAVPWSRPALDVVAGLMPVVAVTALGFATRHAPLALMVGSVLVLLAVVPIDVTAVRVRLRRDPADHFWMLWWDAGMVAAVVATVVMVTGFWPADPSAQWILGAVPAVLALSAAVGPLRATWRPWPTLALLTWSWLITATTAGWPLAWTLGAPAVVALVIVALVHALPRAVAHWSSPGQLGTAALVLLVVCIALAGTPNGWLPALLVSALAAGLVLVTAYDEVGRSPVADVFVDLMGPDVRYAGAAFAALSVPLSAMLLLDASGALPFESWWAGITLSVTALVYAAATRLPTSAHLGRVLTWTAIAGSLAGVAVAWSTTFLASSALLGYRWAMVAALAAVAVLPLLLAPARRPLVGVWLGWAAVVPTVSLAAALVIPAYADLGDALAAATALVLLGGALLLGALALDLRGRAWEPVLRPVTSWLRPPAALGALEVVAGAAIALAVTPQPDTWGGWLLVLAALVVAGVAALARAWSLVAGSTLLAWIGTLVLAGEAIASRPWIPLLVAALVLAAAEVAHRLVPDRRAWVRADVWLLAAAHVPAITALVVVTEAGLALVLLALGVLAAVVAWRLRTLVLVASAYGMVAGALVLLAGATAGQGWQALAFAAVSVACSAVAARIQHLPSRLVLVATGSVLGLVAWLSLVTWVGWSDEAVADSTVLLAAAVTAGAACLVRWTSVDRLVLLVRGAVAVLTVTVLPMVVGAGVGAGGGVARWLTPAVAASVLVVAVSCAVVARPLGQAWLRHAAAAYSVLALVESFVAFGVEPGGQLAVLAVLALAASVTMLVPWRTPLGEWALPLAAFGAMTTFAGLVVALIELPDPGLVPAALLVSAAYSASLGVSQRLVGVELLAPVLACAAWITWAAQALDGNPQWFTVPIGLALLVSVALLRLDRRTRGVAVDSTDVVVLEVVGIAFLVGASFVQIFTVSLAYAGLAAAIGLAIVAWAVLTRVRRRLTLGVAITCAALALLVLVPLAQLLPAWTGATLWIAIAAIGLVAILVATLLEQGRAVVRRGIDQLHRLTEGWE</sequence>
<feature type="transmembrane region" description="Helical" evidence="2">
    <location>
        <begin position="866"/>
        <end position="887"/>
    </location>
</feature>
<evidence type="ECO:0000313" key="4">
    <source>
        <dbReference type="Proteomes" id="UP001596138"/>
    </source>
</evidence>
<dbReference type="RefSeq" id="WP_386765953.1">
    <property type="nucleotide sequence ID" value="NZ_JBHSTI010000008.1"/>
</dbReference>
<feature type="transmembrane region" description="Helical" evidence="2">
    <location>
        <begin position="217"/>
        <end position="234"/>
    </location>
</feature>
<feature type="transmembrane region" description="Helical" evidence="2">
    <location>
        <begin position="1384"/>
        <end position="1403"/>
    </location>
</feature>
<name>A0ABW1T2J7_9ACTN</name>
<feature type="transmembrane region" description="Helical" evidence="2">
    <location>
        <begin position="1165"/>
        <end position="1190"/>
    </location>
</feature>
<feature type="transmembrane region" description="Helical" evidence="2">
    <location>
        <begin position="1011"/>
        <end position="1029"/>
    </location>
</feature>
<comment type="caution">
    <text evidence="3">The sequence shown here is derived from an EMBL/GenBank/DDBJ whole genome shotgun (WGS) entry which is preliminary data.</text>
</comment>
<evidence type="ECO:0000256" key="1">
    <source>
        <dbReference type="SAM" id="MobiDB-lite"/>
    </source>
</evidence>
<dbReference type="Proteomes" id="UP001596138">
    <property type="component" value="Unassembled WGS sequence"/>
</dbReference>
<feature type="transmembrane region" description="Helical" evidence="2">
    <location>
        <begin position="721"/>
        <end position="740"/>
    </location>
</feature>
<keyword evidence="2" id="KW-1133">Transmembrane helix</keyword>
<feature type="transmembrane region" description="Helical" evidence="2">
    <location>
        <begin position="660"/>
        <end position="676"/>
    </location>
</feature>
<keyword evidence="2" id="KW-0812">Transmembrane</keyword>